<dbReference type="Gene3D" id="1.10.10.10">
    <property type="entry name" value="Winged helix-like DNA-binding domain superfamily/Winged helix DNA-binding domain"/>
    <property type="match status" value="1"/>
</dbReference>
<evidence type="ECO:0000259" key="6">
    <source>
        <dbReference type="Pfam" id="PF04542"/>
    </source>
</evidence>
<protein>
    <submittedName>
        <fullName evidence="8">RNA polymerase sigma factor</fullName>
    </submittedName>
</protein>
<keyword evidence="9" id="KW-1185">Reference proteome</keyword>
<evidence type="ECO:0000313" key="8">
    <source>
        <dbReference type="EMBL" id="MFC3580386.1"/>
    </source>
</evidence>
<dbReference type="InterPro" id="IPR013324">
    <property type="entry name" value="RNA_pol_sigma_r3/r4-like"/>
</dbReference>
<dbReference type="Pfam" id="PF04542">
    <property type="entry name" value="Sigma70_r2"/>
    <property type="match status" value="1"/>
</dbReference>
<dbReference type="InterPro" id="IPR014284">
    <property type="entry name" value="RNA_pol_sigma-70_dom"/>
</dbReference>
<sequence>MEQGRDDIVDWVAREVLPHEKRVRAWLTRALRDPADVDDVVQEAYCKLAGLSAVDHIDHGGAYFFATARSIVLQRVRREKTVLIDVARDADMMDLIETEDPSPERVVGARRELHHVLRMIGDLPAAYRHVIELRRLHGHSQKETASILGITENMVENHSTRGLRMILQALAGKKPLADADDISSPGAEIDARHSARH</sequence>
<evidence type="ECO:0000256" key="2">
    <source>
        <dbReference type="ARBA" id="ARBA00023015"/>
    </source>
</evidence>
<evidence type="ECO:0000256" key="1">
    <source>
        <dbReference type="ARBA" id="ARBA00010641"/>
    </source>
</evidence>
<dbReference type="RefSeq" id="WP_261295040.1">
    <property type="nucleotide sequence ID" value="NZ_JANQBK010000012.1"/>
</dbReference>
<comment type="caution">
    <text evidence="8">The sequence shown here is derived from an EMBL/GenBank/DDBJ whole genome shotgun (WGS) entry which is preliminary data.</text>
</comment>
<dbReference type="InterPro" id="IPR013249">
    <property type="entry name" value="RNA_pol_sigma70_r4_t2"/>
</dbReference>
<evidence type="ECO:0000256" key="4">
    <source>
        <dbReference type="ARBA" id="ARBA00023163"/>
    </source>
</evidence>
<evidence type="ECO:0000256" key="5">
    <source>
        <dbReference type="SAM" id="MobiDB-lite"/>
    </source>
</evidence>
<evidence type="ECO:0000313" key="9">
    <source>
        <dbReference type="Proteomes" id="UP001595713"/>
    </source>
</evidence>
<dbReference type="NCBIfam" id="TIGR02937">
    <property type="entry name" value="sigma70-ECF"/>
    <property type="match status" value="1"/>
</dbReference>
<reference evidence="9" key="1">
    <citation type="journal article" date="2019" name="Int. J. Syst. Evol. Microbiol.">
        <title>The Global Catalogue of Microorganisms (GCM) 10K type strain sequencing project: providing services to taxonomists for standard genome sequencing and annotation.</title>
        <authorList>
            <consortium name="The Broad Institute Genomics Platform"/>
            <consortium name="The Broad Institute Genome Sequencing Center for Infectious Disease"/>
            <person name="Wu L."/>
            <person name="Ma J."/>
        </authorList>
    </citation>
    <scope>NUCLEOTIDE SEQUENCE [LARGE SCALE GENOMIC DNA]</scope>
    <source>
        <strain evidence="9">KCTC 42739</strain>
    </source>
</reference>
<keyword evidence="4" id="KW-0804">Transcription</keyword>
<comment type="similarity">
    <text evidence="1">Belongs to the sigma-70 factor family. ECF subfamily.</text>
</comment>
<keyword evidence="2" id="KW-0805">Transcription regulation</keyword>
<dbReference type="PANTHER" id="PTHR43133">
    <property type="entry name" value="RNA POLYMERASE ECF-TYPE SIGMA FACTO"/>
    <property type="match status" value="1"/>
</dbReference>
<dbReference type="InterPro" id="IPR007627">
    <property type="entry name" value="RNA_pol_sigma70_r2"/>
</dbReference>
<dbReference type="Gene3D" id="1.10.1740.10">
    <property type="match status" value="1"/>
</dbReference>
<dbReference type="Pfam" id="PF08281">
    <property type="entry name" value="Sigma70_r4_2"/>
    <property type="match status" value="1"/>
</dbReference>
<organism evidence="8 9">
    <name type="scientific">Sphingomonas hylomeconis</name>
    <dbReference type="NCBI Taxonomy" id="1395958"/>
    <lineage>
        <taxon>Bacteria</taxon>
        <taxon>Pseudomonadati</taxon>
        <taxon>Pseudomonadota</taxon>
        <taxon>Alphaproteobacteria</taxon>
        <taxon>Sphingomonadales</taxon>
        <taxon>Sphingomonadaceae</taxon>
        <taxon>Sphingomonas</taxon>
    </lineage>
</organism>
<feature type="domain" description="RNA polymerase sigma-70 region 2" evidence="6">
    <location>
        <begin position="19"/>
        <end position="80"/>
    </location>
</feature>
<feature type="region of interest" description="Disordered" evidence="5">
    <location>
        <begin position="177"/>
        <end position="197"/>
    </location>
</feature>
<dbReference type="InterPro" id="IPR039425">
    <property type="entry name" value="RNA_pol_sigma-70-like"/>
</dbReference>
<keyword evidence="3" id="KW-0731">Sigma factor</keyword>
<dbReference type="Proteomes" id="UP001595713">
    <property type="component" value="Unassembled WGS sequence"/>
</dbReference>
<evidence type="ECO:0000259" key="7">
    <source>
        <dbReference type="Pfam" id="PF08281"/>
    </source>
</evidence>
<dbReference type="SUPFAM" id="SSF88659">
    <property type="entry name" value="Sigma3 and sigma4 domains of RNA polymerase sigma factors"/>
    <property type="match status" value="1"/>
</dbReference>
<dbReference type="EMBL" id="JBHRXP010000004">
    <property type="protein sequence ID" value="MFC3580386.1"/>
    <property type="molecule type" value="Genomic_DNA"/>
</dbReference>
<evidence type="ECO:0000256" key="3">
    <source>
        <dbReference type="ARBA" id="ARBA00023082"/>
    </source>
</evidence>
<dbReference type="InterPro" id="IPR036388">
    <property type="entry name" value="WH-like_DNA-bd_sf"/>
</dbReference>
<proteinExistence type="inferred from homology"/>
<dbReference type="PANTHER" id="PTHR43133:SF63">
    <property type="entry name" value="RNA POLYMERASE SIGMA FACTOR FECI-RELATED"/>
    <property type="match status" value="1"/>
</dbReference>
<gene>
    <name evidence="8" type="ORF">ACFONA_09450</name>
</gene>
<name>A0ABV7SVQ8_9SPHN</name>
<dbReference type="InterPro" id="IPR013325">
    <property type="entry name" value="RNA_pol_sigma_r2"/>
</dbReference>
<dbReference type="SUPFAM" id="SSF88946">
    <property type="entry name" value="Sigma2 domain of RNA polymerase sigma factors"/>
    <property type="match status" value="1"/>
</dbReference>
<feature type="domain" description="RNA polymerase sigma factor 70 region 4 type 2" evidence="7">
    <location>
        <begin position="116"/>
        <end position="165"/>
    </location>
</feature>
<accession>A0ABV7SVQ8</accession>